<feature type="compositionally biased region" description="Low complexity" evidence="4">
    <location>
        <begin position="121"/>
        <end position="137"/>
    </location>
</feature>
<dbReference type="PANTHER" id="PTHR10302">
    <property type="entry name" value="SINGLE-STRANDED DNA-BINDING PROTEIN"/>
    <property type="match status" value="1"/>
</dbReference>
<comment type="caution">
    <text evidence="5">The sequence shown here is derived from an EMBL/GenBank/DDBJ whole genome shotgun (WGS) entry which is preliminary data.</text>
</comment>
<keyword evidence="1 2" id="KW-0238">DNA-binding</keyword>
<dbReference type="NCBIfam" id="TIGR00621">
    <property type="entry name" value="ssb"/>
    <property type="match status" value="1"/>
</dbReference>
<evidence type="ECO:0000256" key="2">
    <source>
        <dbReference type="PIRNR" id="PIRNR002070"/>
    </source>
</evidence>
<accession>A0AAE2ZFT8</accession>
<evidence type="ECO:0000313" key="6">
    <source>
        <dbReference type="Proteomes" id="UP001155882"/>
    </source>
</evidence>
<feature type="region of interest" description="Disordered" evidence="4">
    <location>
        <begin position="83"/>
        <end position="147"/>
    </location>
</feature>
<organism evidence="5 6">
    <name type="scientific">Providencia rettgeri</name>
    <dbReference type="NCBI Taxonomy" id="587"/>
    <lineage>
        <taxon>Bacteria</taxon>
        <taxon>Pseudomonadati</taxon>
        <taxon>Pseudomonadota</taxon>
        <taxon>Gammaproteobacteria</taxon>
        <taxon>Enterobacterales</taxon>
        <taxon>Morganellaceae</taxon>
        <taxon>Providencia</taxon>
    </lineage>
</organism>
<dbReference type="PIRSF" id="PIRSF002070">
    <property type="entry name" value="SSB"/>
    <property type="match status" value="1"/>
</dbReference>
<evidence type="ECO:0000256" key="1">
    <source>
        <dbReference type="ARBA" id="ARBA00023125"/>
    </source>
</evidence>
<evidence type="ECO:0000256" key="4">
    <source>
        <dbReference type="SAM" id="MobiDB-lite"/>
    </source>
</evidence>
<dbReference type="SUPFAM" id="SSF50249">
    <property type="entry name" value="Nucleic acid-binding proteins"/>
    <property type="match status" value="1"/>
</dbReference>
<name>A0AAE2ZFT8_PRORE</name>
<dbReference type="InterPro" id="IPR011344">
    <property type="entry name" value="ssDNA-bd"/>
</dbReference>
<evidence type="ECO:0000256" key="3">
    <source>
        <dbReference type="RuleBase" id="RU000524"/>
    </source>
</evidence>
<reference evidence="5" key="1">
    <citation type="submission" date="2021-07" db="EMBL/GenBank/DDBJ databases">
        <authorList>
            <person name="Stanton E."/>
        </authorList>
    </citation>
    <scope>NUCLEOTIDE SEQUENCE</scope>
    <source>
        <strain evidence="5">2021EL-01139</strain>
    </source>
</reference>
<dbReference type="Proteomes" id="UP001155882">
    <property type="component" value="Unassembled WGS sequence"/>
</dbReference>
<dbReference type="Gene3D" id="2.40.50.140">
    <property type="entry name" value="Nucleic acid-binding proteins"/>
    <property type="match status" value="1"/>
</dbReference>
<dbReference type="RefSeq" id="WP_165881122.1">
    <property type="nucleotide sequence ID" value="NZ_JAAOIA010000071.1"/>
</dbReference>
<dbReference type="PROSITE" id="PS50935">
    <property type="entry name" value="SSB"/>
    <property type="match status" value="1"/>
</dbReference>
<dbReference type="InterPro" id="IPR012340">
    <property type="entry name" value="NA-bd_OB-fold"/>
</dbReference>
<feature type="compositionally biased region" description="Acidic residues" evidence="4">
    <location>
        <begin position="138"/>
        <end position="147"/>
    </location>
</feature>
<dbReference type="EMBL" id="JAHWLI010000143">
    <property type="protein sequence ID" value="MBW3119014.1"/>
    <property type="molecule type" value="Genomic_DNA"/>
</dbReference>
<dbReference type="Pfam" id="PF00436">
    <property type="entry name" value="SSB"/>
    <property type="match status" value="1"/>
</dbReference>
<dbReference type="AlphaFoldDB" id="A0AAE2ZFT8"/>
<dbReference type="PANTHER" id="PTHR10302:SF0">
    <property type="entry name" value="SINGLE-STRANDED DNA-BINDING PROTEIN, MITOCHONDRIAL"/>
    <property type="match status" value="1"/>
</dbReference>
<dbReference type="GO" id="GO:0009295">
    <property type="term" value="C:nucleoid"/>
    <property type="evidence" value="ECO:0007669"/>
    <property type="project" value="TreeGrafter"/>
</dbReference>
<dbReference type="CDD" id="cd04496">
    <property type="entry name" value="SSB_OBF"/>
    <property type="match status" value="1"/>
</dbReference>
<dbReference type="GO" id="GO:0006260">
    <property type="term" value="P:DNA replication"/>
    <property type="evidence" value="ECO:0007669"/>
    <property type="project" value="InterPro"/>
</dbReference>
<dbReference type="InterPro" id="IPR000424">
    <property type="entry name" value="Primosome_PriB/ssb"/>
</dbReference>
<protein>
    <recommendedName>
        <fullName evidence="2 3">Single-stranded DNA-binding protein</fullName>
    </recommendedName>
</protein>
<sequence>MADMNQCNFTGRIGGLELRYIPNGSAIMQFSLAIGESRKDDSGQWIDKTTWVRCEAWGGSAEYMDRNAQKGTQVRITAKVEVKEWEDKQTGQKRSSTIFKTKEIQILGNRKESNSNQAGSQQPARQPQQQVPQNEPPMDWESDPIPF</sequence>
<gene>
    <name evidence="5" type="ORF">KYI77_21520</name>
</gene>
<proteinExistence type="predicted"/>
<evidence type="ECO:0000313" key="5">
    <source>
        <dbReference type="EMBL" id="MBW3119014.1"/>
    </source>
</evidence>
<dbReference type="GO" id="GO:0003697">
    <property type="term" value="F:single-stranded DNA binding"/>
    <property type="evidence" value="ECO:0007669"/>
    <property type="project" value="InterPro"/>
</dbReference>